<organism evidence="2 3">
    <name type="scientific">Chiloscyllium punctatum</name>
    <name type="common">Brownbanded bambooshark</name>
    <name type="synonym">Hemiscyllium punctatum</name>
    <dbReference type="NCBI Taxonomy" id="137246"/>
    <lineage>
        <taxon>Eukaryota</taxon>
        <taxon>Metazoa</taxon>
        <taxon>Chordata</taxon>
        <taxon>Craniata</taxon>
        <taxon>Vertebrata</taxon>
        <taxon>Chondrichthyes</taxon>
        <taxon>Elasmobranchii</taxon>
        <taxon>Galeomorphii</taxon>
        <taxon>Galeoidea</taxon>
        <taxon>Orectolobiformes</taxon>
        <taxon>Hemiscylliidae</taxon>
        <taxon>Chiloscyllium</taxon>
    </lineage>
</organism>
<protein>
    <submittedName>
        <fullName evidence="2">Uncharacterized protein</fullName>
    </submittedName>
</protein>
<keyword evidence="1" id="KW-0175">Coiled coil</keyword>
<evidence type="ECO:0000256" key="1">
    <source>
        <dbReference type="SAM" id="Coils"/>
    </source>
</evidence>
<dbReference type="OMA" id="METKEMY"/>
<reference evidence="2 3" key="1">
    <citation type="journal article" date="2018" name="Nat. Ecol. Evol.">
        <title>Shark genomes provide insights into elasmobranch evolution and the origin of vertebrates.</title>
        <authorList>
            <person name="Hara Y"/>
            <person name="Yamaguchi K"/>
            <person name="Onimaru K"/>
            <person name="Kadota M"/>
            <person name="Koyanagi M"/>
            <person name="Keeley SD"/>
            <person name="Tatsumi K"/>
            <person name="Tanaka K"/>
            <person name="Motone F"/>
            <person name="Kageyama Y"/>
            <person name="Nozu R"/>
            <person name="Adachi N"/>
            <person name="Nishimura O"/>
            <person name="Nakagawa R"/>
            <person name="Tanegashima C"/>
            <person name="Kiyatake I"/>
            <person name="Matsumoto R"/>
            <person name="Murakumo K"/>
            <person name="Nishida K"/>
            <person name="Terakita A"/>
            <person name="Kuratani S"/>
            <person name="Sato K"/>
            <person name="Hyodo S Kuraku.S."/>
        </authorList>
    </citation>
    <scope>NUCLEOTIDE SEQUENCE [LARGE SCALE GENOMIC DNA]</scope>
</reference>
<dbReference type="OrthoDB" id="10352408at2759"/>
<proteinExistence type="predicted"/>
<gene>
    <name evidence="2" type="ORF">chiPu_0017490</name>
</gene>
<comment type="caution">
    <text evidence="2">The sequence shown here is derived from an EMBL/GenBank/DDBJ whole genome shotgun (WGS) entry which is preliminary data.</text>
</comment>
<sequence>MEVESIVRDALVTSNQSYILLTGIIQDDSIAADIMEAEHSLQSLQSQMEGLTEEADKVLKEAKRLYMSTQPTRGANLTLPPNLTQPQPEGWNNFTAEIANLESALQIKDQQIEKLLLEVGTRVKAFQMGMETKEMYDELLSRVKSSRATARASIQKVKQINEEGISLLKILEDNKRPAGKLRGKGSLRKMGVIKGKVMPETKRKTALARRILRVAGSSSTISNATASRAWHVNHGITKEAHKLRRQAQDQAVQSGSLRTRLDITQGQLATQEEQAASFKVKLQEDGTTAAKVLHETLAMGKEVKKAKQSLDRDLKQLTELLKTVESLQVDQVTEEMLNITEAEMGALRWVIDQTLDQKLRELEAASDLQILKMKTIEKDMEDIEAEKLSLEDIVENLPQGCYNRVGF</sequence>
<evidence type="ECO:0000313" key="3">
    <source>
        <dbReference type="Proteomes" id="UP000287033"/>
    </source>
</evidence>
<dbReference type="STRING" id="137246.A0A401RGD1"/>
<accession>A0A401RGD1</accession>
<keyword evidence="3" id="KW-1185">Reference proteome</keyword>
<feature type="coiled-coil region" evidence="1">
    <location>
        <begin position="34"/>
        <end position="61"/>
    </location>
</feature>
<evidence type="ECO:0000313" key="2">
    <source>
        <dbReference type="EMBL" id="GCC17218.1"/>
    </source>
</evidence>
<name>A0A401RGD1_CHIPU</name>
<dbReference type="Proteomes" id="UP000287033">
    <property type="component" value="Unassembled WGS sequence"/>
</dbReference>
<dbReference type="AlphaFoldDB" id="A0A401RGD1"/>
<dbReference type="EMBL" id="BEZZ01001297">
    <property type="protein sequence ID" value="GCC17218.1"/>
    <property type="molecule type" value="Genomic_DNA"/>
</dbReference>